<evidence type="ECO:0000313" key="9">
    <source>
        <dbReference type="EMBL" id="KKR44385.1"/>
    </source>
</evidence>
<evidence type="ECO:0000256" key="2">
    <source>
        <dbReference type="ARBA" id="ARBA00023015"/>
    </source>
</evidence>
<keyword evidence="2 6" id="KW-0805">Transcription regulation</keyword>
<feature type="domain" description="RNA polymerase sigma-70 region 2" evidence="7">
    <location>
        <begin position="42"/>
        <end position="109"/>
    </location>
</feature>
<dbReference type="InterPro" id="IPR036388">
    <property type="entry name" value="WH-like_DNA-bd_sf"/>
</dbReference>
<evidence type="ECO:0000256" key="1">
    <source>
        <dbReference type="ARBA" id="ARBA00010641"/>
    </source>
</evidence>
<dbReference type="Pfam" id="PF08281">
    <property type="entry name" value="Sigma70_r4_2"/>
    <property type="match status" value="1"/>
</dbReference>
<keyword evidence="4 6" id="KW-0238">DNA-binding</keyword>
<dbReference type="EMBL" id="LBYA01000005">
    <property type="protein sequence ID" value="KKR44385.1"/>
    <property type="molecule type" value="Genomic_DNA"/>
</dbReference>
<name>A0A0G0TBB2_9BACT</name>
<evidence type="ECO:0000256" key="6">
    <source>
        <dbReference type="RuleBase" id="RU000716"/>
    </source>
</evidence>
<dbReference type="AlphaFoldDB" id="A0A0G0TBB2"/>
<evidence type="ECO:0000259" key="8">
    <source>
        <dbReference type="Pfam" id="PF08281"/>
    </source>
</evidence>
<gene>
    <name evidence="9" type="ORF">UT76_C0005G0011</name>
</gene>
<dbReference type="Pfam" id="PF04542">
    <property type="entry name" value="Sigma70_r2"/>
    <property type="match status" value="1"/>
</dbReference>
<dbReference type="SUPFAM" id="SSF88659">
    <property type="entry name" value="Sigma3 and sigma4 domains of RNA polymerase sigma factors"/>
    <property type="match status" value="1"/>
</dbReference>
<dbReference type="InterPro" id="IPR039425">
    <property type="entry name" value="RNA_pol_sigma-70-like"/>
</dbReference>
<dbReference type="InterPro" id="IPR013325">
    <property type="entry name" value="RNA_pol_sigma_r2"/>
</dbReference>
<dbReference type="Gene3D" id="1.10.1740.10">
    <property type="match status" value="1"/>
</dbReference>
<sequence>MIICYKTTHISFYLIECVVMSDDYNRFVKRAIVGDKNAFAELYNIFLDRIYRFTYYLVDDEFLAEDITQNTFVKAWNKITTFSLTGGTFQSYLYTIARNLVIDHQRKKKEISLELTIGDNFKSDTNIEENLLRNESMSKVRQVLSVLDEDDRQIIILRYFEELSFNEIALITAKKSGAIRVKVHRLLGILRKKLEGNI</sequence>
<dbReference type="PANTHER" id="PTHR43133">
    <property type="entry name" value="RNA POLYMERASE ECF-TYPE SIGMA FACTO"/>
    <property type="match status" value="1"/>
</dbReference>
<dbReference type="PROSITE" id="PS01063">
    <property type="entry name" value="SIGMA70_ECF"/>
    <property type="match status" value="1"/>
</dbReference>
<dbReference type="GO" id="GO:0016987">
    <property type="term" value="F:sigma factor activity"/>
    <property type="evidence" value="ECO:0007669"/>
    <property type="project" value="UniProtKB-KW"/>
</dbReference>
<evidence type="ECO:0000256" key="4">
    <source>
        <dbReference type="ARBA" id="ARBA00023125"/>
    </source>
</evidence>
<protein>
    <recommendedName>
        <fullName evidence="6">RNA polymerase sigma factor</fullName>
    </recommendedName>
</protein>
<dbReference type="SUPFAM" id="SSF88946">
    <property type="entry name" value="Sigma2 domain of RNA polymerase sigma factors"/>
    <property type="match status" value="1"/>
</dbReference>
<reference evidence="9 10" key="1">
    <citation type="journal article" date="2015" name="Nature">
        <title>rRNA introns, odd ribosomes, and small enigmatic genomes across a large radiation of phyla.</title>
        <authorList>
            <person name="Brown C.T."/>
            <person name="Hug L.A."/>
            <person name="Thomas B.C."/>
            <person name="Sharon I."/>
            <person name="Castelle C.J."/>
            <person name="Singh A."/>
            <person name="Wilkins M.J."/>
            <person name="Williams K.H."/>
            <person name="Banfield J.F."/>
        </authorList>
    </citation>
    <scope>NUCLEOTIDE SEQUENCE [LARGE SCALE GENOMIC DNA]</scope>
</reference>
<dbReference type="GO" id="GO:0006352">
    <property type="term" value="P:DNA-templated transcription initiation"/>
    <property type="evidence" value="ECO:0007669"/>
    <property type="project" value="InterPro"/>
</dbReference>
<evidence type="ECO:0000313" key="10">
    <source>
        <dbReference type="Proteomes" id="UP000034215"/>
    </source>
</evidence>
<dbReference type="PANTHER" id="PTHR43133:SF60">
    <property type="entry name" value="RNA POLYMERASE SIGMA FACTOR SIGV"/>
    <property type="match status" value="1"/>
</dbReference>
<keyword evidence="5 6" id="KW-0804">Transcription</keyword>
<dbReference type="GO" id="GO:0003677">
    <property type="term" value="F:DNA binding"/>
    <property type="evidence" value="ECO:0007669"/>
    <property type="project" value="UniProtKB-KW"/>
</dbReference>
<organism evidence="9 10">
    <name type="scientific">Candidatus Woesebacteria bacterium GW2011_GWB1_40_12</name>
    <dbReference type="NCBI Taxonomy" id="1618576"/>
    <lineage>
        <taxon>Bacteria</taxon>
        <taxon>Candidatus Woeseibacteriota</taxon>
    </lineage>
</organism>
<dbReference type="CDD" id="cd06171">
    <property type="entry name" value="Sigma70_r4"/>
    <property type="match status" value="1"/>
</dbReference>
<keyword evidence="3 6" id="KW-0731">Sigma factor</keyword>
<dbReference type="InterPro" id="IPR007627">
    <property type="entry name" value="RNA_pol_sigma70_r2"/>
</dbReference>
<evidence type="ECO:0000256" key="3">
    <source>
        <dbReference type="ARBA" id="ARBA00023082"/>
    </source>
</evidence>
<dbReference type="InterPro" id="IPR013249">
    <property type="entry name" value="RNA_pol_sigma70_r4_t2"/>
</dbReference>
<evidence type="ECO:0000259" key="7">
    <source>
        <dbReference type="Pfam" id="PF04542"/>
    </source>
</evidence>
<evidence type="ECO:0000256" key="5">
    <source>
        <dbReference type="ARBA" id="ARBA00023163"/>
    </source>
</evidence>
<dbReference type="InterPro" id="IPR014284">
    <property type="entry name" value="RNA_pol_sigma-70_dom"/>
</dbReference>
<dbReference type="InterPro" id="IPR000838">
    <property type="entry name" value="RNA_pol_sigma70_ECF_CS"/>
</dbReference>
<feature type="domain" description="RNA polymerase sigma factor 70 region 4 type 2" evidence="8">
    <location>
        <begin position="139"/>
        <end position="185"/>
    </location>
</feature>
<accession>A0A0G0TBB2</accession>
<comment type="caution">
    <text evidence="9">The sequence shown here is derived from an EMBL/GenBank/DDBJ whole genome shotgun (WGS) entry which is preliminary data.</text>
</comment>
<dbReference type="Proteomes" id="UP000034215">
    <property type="component" value="Unassembled WGS sequence"/>
</dbReference>
<dbReference type="NCBIfam" id="TIGR02937">
    <property type="entry name" value="sigma70-ECF"/>
    <property type="match status" value="1"/>
</dbReference>
<proteinExistence type="inferred from homology"/>
<comment type="similarity">
    <text evidence="1 6">Belongs to the sigma-70 factor family. ECF subfamily.</text>
</comment>
<dbReference type="InterPro" id="IPR013324">
    <property type="entry name" value="RNA_pol_sigma_r3/r4-like"/>
</dbReference>
<dbReference type="Gene3D" id="1.10.10.10">
    <property type="entry name" value="Winged helix-like DNA-binding domain superfamily/Winged helix DNA-binding domain"/>
    <property type="match status" value="1"/>
</dbReference>